<feature type="transmembrane region" description="Helical" evidence="2">
    <location>
        <begin position="36"/>
        <end position="55"/>
    </location>
</feature>
<proteinExistence type="predicted"/>
<dbReference type="RefSeq" id="WP_203762792.1">
    <property type="nucleotide sequence ID" value="NZ_BAAABO010000006.1"/>
</dbReference>
<gene>
    <name evidence="3" type="ORF">Ade02nite_30830</name>
</gene>
<reference evidence="3 4" key="1">
    <citation type="submission" date="2021-01" db="EMBL/GenBank/DDBJ databases">
        <title>Whole genome shotgun sequence of Actinoplanes deccanensis NBRC 13994.</title>
        <authorList>
            <person name="Komaki H."/>
            <person name="Tamura T."/>
        </authorList>
    </citation>
    <scope>NUCLEOTIDE SEQUENCE [LARGE SCALE GENOMIC DNA]</scope>
    <source>
        <strain evidence="3 4">NBRC 13994</strain>
    </source>
</reference>
<accession>A0ABQ3Y368</accession>
<dbReference type="Proteomes" id="UP000609879">
    <property type="component" value="Unassembled WGS sequence"/>
</dbReference>
<feature type="region of interest" description="Disordered" evidence="1">
    <location>
        <begin position="210"/>
        <end position="230"/>
    </location>
</feature>
<organism evidence="3 4">
    <name type="scientific">Paractinoplanes deccanensis</name>
    <dbReference type="NCBI Taxonomy" id="113561"/>
    <lineage>
        <taxon>Bacteria</taxon>
        <taxon>Bacillati</taxon>
        <taxon>Actinomycetota</taxon>
        <taxon>Actinomycetes</taxon>
        <taxon>Micromonosporales</taxon>
        <taxon>Micromonosporaceae</taxon>
        <taxon>Paractinoplanes</taxon>
    </lineage>
</organism>
<keyword evidence="2" id="KW-0812">Transmembrane</keyword>
<evidence type="ECO:0000256" key="2">
    <source>
        <dbReference type="SAM" id="Phobius"/>
    </source>
</evidence>
<sequence length="230" mass="23951">MSLTGVPLLLLAAAATIATGAVTVLFWSRGGRLRPVTRTLGILLLEALVVLTAGLEVNRREQFYPSWQALRGDTGTAAVTGEVRAGLLDGRVRSGSFEWRPPGLAAWHLAHAPAVSVPADYLSRPDVAFPVVLALVAPGTPTRRTPGAVTVTLAPTAATTATALRTLPAELERDLRVAATGWDVLGNGPLGAAFVRSVPAGLAVLDRPTDALPPALKAPQTLPSLRNTRS</sequence>
<name>A0ABQ3Y368_9ACTN</name>
<feature type="compositionally biased region" description="Polar residues" evidence="1">
    <location>
        <begin position="221"/>
        <end position="230"/>
    </location>
</feature>
<protein>
    <submittedName>
        <fullName evidence="3">Uncharacterized protein</fullName>
    </submittedName>
</protein>
<keyword evidence="2" id="KW-0472">Membrane</keyword>
<evidence type="ECO:0000313" key="3">
    <source>
        <dbReference type="EMBL" id="GID74442.1"/>
    </source>
</evidence>
<evidence type="ECO:0000313" key="4">
    <source>
        <dbReference type="Proteomes" id="UP000609879"/>
    </source>
</evidence>
<keyword evidence="2" id="KW-1133">Transmembrane helix</keyword>
<evidence type="ECO:0000256" key="1">
    <source>
        <dbReference type="SAM" id="MobiDB-lite"/>
    </source>
</evidence>
<keyword evidence="4" id="KW-1185">Reference proteome</keyword>
<comment type="caution">
    <text evidence="3">The sequence shown here is derived from an EMBL/GenBank/DDBJ whole genome shotgun (WGS) entry which is preliminary data.</text>
</comment>
<dbReference type="EMBL" id="BOMI01000059">
    <property type="protein sequence ID" value="GID74442.1"/>
    <property type="molecule type" value="Genomic_DNA"/>
</dbReference>